<dbReference type="Pfam" id="PF07717">
    <property type="entry name" value="OB_NTP_bind"/>
    <property type="match status" value="1"/>
</dbReference>
<dbReference type="FunFam" id="1.20.120.1080:FF:000002">
    <property type="entry name" value="Putative ATP-dependent RNA helicase DHX36"/>
    <property type="match status" value="1"/>
</dbReference>
<dbReference type="PANTHER" id="PTHR18934:SF145">
    <property type="entry name" value="ATP-DEPENDENT RNA HELICASE DHX57-RELATED"/>
    <property type="match status" value="1"/>
</dbReference>
<dbReference type="InterPro" id="IPR001650">
    <property type="entry name" value="Helicase_C-like"/>
</dbReference>
<dbReference type="GO" id="GO:0004386">
    <property type="term" value="F:helicase activity"/>
    <property type="evidence" value="ECO:0007669"/>
    <property type="project" value="UniProtKB-KW"/>
</dbReference>
<dbReference type="OrthoDB" id="5600252at2759"/>
<feature type="domain" description="Helicase ATP-binding" evidence="6">
    <location>
        <begin position="736"/>
        <end position="912"/>
    </location>
</feature>
<feature type="region of interest" description="Disordered" evidence="5">
    <location>
        <begin position="637"/>
        <end position="678"/>
    </location>
</feature>
<proteinExistence type="predicted"/>
<feature type="region of interest" description="Disordered" evidence="5">
    <location>
        <begin position="100"/>
        <end position="137"/>
    </location>
</feature>
<sequence length="1539" mass="176708">MVVETKIVATILEWCTLGSRSVWEVVVLHRRSNLPSLASRQLLSTEWLDHGSLLLSYHHWCLIAQSIQLDSGVFSKKAGAKKKGPDPRGFATTSVASKAVLAKEPEPEPEPVVEAQPVSVTDSATSKAGAADSADSWEDEDLQLKDYLERIVPKAERVTTRELSFLERDMRAHNGLLKDNLLRTDTSMMEQVLQMAKRQIIVLTNGEDDISGVTDLNEGEKKIAQAYHSLNLLRETPLTSSMTQEEVLQSIRDSKNGSVEQVVEYAVVQAQGGTNQWMYKEYASIREDDRVSPEGEWREGVPEIKREQKAVVRAVTRQNKNEEDGQETRQVKMPEYDSPDEEDNMDPEEILTQRFIRLRKHIIKLQKARASDDVIREFRTKLDDTTSDYLFDKKRAEKAYQDHLNQIRQKKMMKRLKAEESKYKTEEGESQEGEFGDVFAEKKLIEEEKKEDVPASTEDANVDTPLEPAIPEGKEEGDMLGELFQSNETEESTSSSVTKTVVHDLPTGTTGYTPLRLMQDNLTKYFSGVDTVWEDRPIGYQSFRSKLILKRHKTKQYQVFEMKENEACRTKDQARQYACTLALFWMVQYEPKMSREQPQRLLPKHYRQLWDSLEKERDREARKKRREKLETVMKLTEGIMSEAPTRAKKPEKSTEQSSIATDNEISENRETMTSSHHGLSDLFDRQSYQEMLQYRKALPIYQYKREIDHFLNEEPFLSEAMEVLNDSRDDDELLSRVDNSTGRLLIISGATGCGKSTQTAIYVLENWIATGFPGKAPKIYCTQPRRISAVSLSHRVSTELGEPKNSVGNHRSNVGYSIRLERKAGKNSRIIFATTGIVLRMMEDLEHSDMREMTHLIVDEIHERNLDTDFILIRLKELMKKRRDLKVILMSATMDEERVMNYMRDVAKPSIIRVPGRTFPVDSFFLEDVVEVTHYNLSVDSEYARRKYKKNRVKPGEEEDFVAQSQENSQKYSPSTYRTLDIMDPYKINYDLILRLLERIDNDPQFSSFNRAVLIFLPGIHEIRRMHEALQSHRVFGGYSWLLYPMHSSIPTEKQEEAFLTPPKGKRKIVLATNIAETGITIPDITCVIDTGKHKEIYFDEKRQISQLVEGFVSRANAAQRRGRAGRVQPGVAFHLYTKERHDKKMMENQQPEMLRLSLQDLILRVKSCQMGDIQYVLSRALDPPLEENIQRAIQSLIQVDALDAEQNLTPLGVHLSKLPLDVYLGKLLIYCTMFGCLDAGLTIAAVCSSKSIYNSPLGSENEAYNAKLLFRKGDSDFLTMCHTYYRWRDVCRNSPSEEGEFCRKLYLNGRNLVSVEELRQQFMSLLIDCNLVVVDDPHQARLIQRSRFQGPRSPFFVVPLEYDRWSRDPSVVDACIAASFYPKLMQYKGNQYHTMNNQPVSIHGNSVNSTARGPTYAQGFGTKWLMYHSLQKGARLTAFDCGLVDISTIIITCNGVDVKVMSGIVSMDTGRIRMRLQHPQAAVGVGLLQRHFRSLFSLFLKEGKNKWRGEQEQWFDLVIQYIQSQAALVRQYQPPFTL</sequence>
<dbReference type="GO" id="GO:0005524">
    <property type="term" value="F:ATP binding"/>
    <property type="evidence" value="ECO:0007669"/>
    <property type="project" value="UniProtKB-KW"/>
</dbReference>
<dbReference type="InterPro" id="IPR011709">
    <property type="entry name" value="DEAD-box_helicase_OB_fold"/>
</dbReference>
<dbReference type="InterPro" id="IPR027417">
    <property type="entry name" value="P-loop_NTPase"/>
</dbReference>
<dbReference type="InterPro" id="IPR007502">
    <property type="entry name" value="Helicase-assoc_dom"/>
</dbReference>
<dbReference type="InterPro" id="IPR011545">
    <property type="entry name" value="DEAD/DEAH_box_helicase_dom"/>
</dbReference>
<evidence type="ECO:0000256" key="1">
    <source>
        <dbReference type="ARBA" id="ARBA00022741"/>
    </source>
</evidence>
<evidence type="ECO:0000259" key="7">
    <source>
        <dbReference type="PROSITE" id="PS51194"/>
    </source>
</evidence>
<evidence type="ECO:0000256" key="5">
    <source>
        <dbReference type="SAM" id="MobiDB-lite"/>
    </source>
</evidence>
<dbReference type="Proteomes" id="UP000241769">
    <property type="component" value="Unassembled WGS sequence"/>
</dbReference>
<dbReference type="PROSITE" id="PS51192">
    <property type="entry name" value="HELICASE_ATP_BIND_1"/>
    <property type="match status" value="1"/>
</dbReference>
<feature type="region of interest" description="Disordered" evidence="5">
    <location>
        <begin position="446"/>
        <end position="473"/>
    </location>
</feature>
<dbReference type="SMART" id="SM00490">
    <property type="entry name" value="HELICc"/>
    <property type="match status" value="1"/>
</dbReference>
<dbReference type="Gene3D" id="1.20.120.1080">
    <property type="match status" value="1"/>
</dbReference>
<dbReference type="InParanoid" id="A0A2P6N146"/>
<organism evidence="8 9">
    <name type="scientific">Planoprotostelium fungivorum</name>
    <dbReference type="NCBI Taxonomy" id="1890364"/>
    <lineage>
        <taxon>Eukaryota</taxon>
        <taxon>Amoebozoa</taxon>
        <taxon>Evosea</taxon>
        <taxon>Variosea</taxon>
        <taxon>Cavosteliida</taxon>
        <taxon>Cavosteliaceae</taxon>
        <taxon>Planoprotostelium</taxon>
    </lineage>
</organism>
<dbReference type="PROSITE" id="PS51194">
    <property type="entry name" value="HELICASE_CTER"/>
    <property type="match status" value="1"/>
</dbReference>
<evidence type="ECO:0000313" key="9">
    <source>
        <dbReference type="Proteomes" id="UP000241769"/>
    </source>
</evidence>
<feature type="domain" description="Helicase C-terminal" evidence="7">
    <location>
        <begin position="992"/>
        <end position="1170"/>
    </location>
</feature>
<dbReference type="GO" id="GO:0003723">
    <property type="term" value="F:RNA binding"/>
    <property type="evidence" value="ECO:0007669"/>
    <property type="project" value="TreeGrafter"/>
</dbReference>
<dbReference type="GO" id="GO:0016787">
    <property type="term" value="F:hydrolase activity"/>
    <property type="evidence" value="ECO:0007669"/>
    <property type="project" value="UniProtKB-KW"/>
</dbReference>
<dbReference type="SMART" id="SM00847">
    <property type="entry name" value="HA2"/>
    <property type="match status" value="1"/>
</dbReference>
<dbReference type="STRING" id="1890364.A0A2P6N146"/>
<evidence type="ECO:0000256" key="4">
    <source>
        <dbReference type="ARBA" id="ARBA00022840"/>
    </source>
</evidence>
<evidence type="ECO:0000256" key="2">
    <source>
        <dbReference type="ARBA" id="ARBA00022801"/>
    </source>
</evidence>
<feature type="region of interest" description="Disordered" evidence="5">
    <location>
        <begin position="315"/>
        <end position="345"/>
    </location>
</feature>
<dbReference type="Pfam" id="PF21010">
    <property type="entry name" value="HA2_C"/>
    <property type="match status" value="1"/>
</dbReference>
<dbReference type="FunFam" id="3.40.50.300:FF:000819">
    <property type="entry name" value="ATP dependent RNA helicase, putative"/>
    <property type="match status" value="1"/>
</dbReference>
<keyword evidence="9" id="KW-1185">Reference proteome</keyword>
<gene>
    <name evidence="8" type="ORF">PROFUN_00481</name>
</gene>
<reference evidence="8 9" key="1">
    <citation type="journal article" date="2018" name="Genome Biol. Evol.">
        <title>Multiple Roots of Fruiting Body Formation in Amoebozoa.</title>
        <authorList>
            <person name="Hillmann F."/>
            <person name="Forbes G."/>
            <person name="Novohradska S."/>
            <person name="Ferling I."/>
            <person name="Riege K."/>
            <person name="Groth M."/>
            <person name="Westermann M."/>
            <person name="Marz M."/>
            <person name="Spaller T."/>
            <person name="Winckler T."/>
            <person name="Schaap P."/>
            <person name="Glockner G."/>
        </authorList>
    </citation>
    <scope>NUCLEOTIDE SEQUENCE [LARGE SCALE GENOMIC DNA]</scope>
    <source>
        <strain evidence="8 9">Jena</strain>
    </source>
</reference>
<protein>
    <submittedName>
        <fullName evidence="8">Uncharacterized protein</fullName>
    </submittedName>
</protein>
<dbReference type="SUPFAM" id="SSF52540">
    <property type="entry name" value="P-loop containing nucleoside triphosphate hydrolases"/>
    <property type="match status" value="1"/>
</dbReference>
<dbReference type="CDD" id="cd18791">
    <property type="entry name" value="SF2_C_RHA"/>
    <property type="match status" value="1"/>
</dbReference>
<dbReference type="PANTHER" id="PTHR18934">
    <property type="entry name" value="ATP-DEPENDENT RNA HELICASE"/>
    <property type="match status" value="1"/>
</dbReference>
<dbReference type="Pfam" id="PF04408">
    <property type="entry name" value="WHD_HA2"/>
    <property type="match status" value="1"/>
</dbReference>
<evidence type="ECO:0000313" key="8">
    <source>
        <dbReference type="EMBL" id="PRP77620.1"/>
    </source>
</evidence>
<dbReference type="Pfam" id="PF00271">
    <property type="entry name" value="Helicase_C"/>
    <property type="match status" value="1"/>
</dbReference>
<dbReference type="Pfam" id="PF00270">
    <property type="entry name" value="DEAD"/>
    <property type="match status" value="1"/>
</dbReference>
<evidence type="ECO:0000256" key="3">
    <source>
        <dbReference type="ARBA" id="ARBA00022806"/>
    </source>
</evidence>
<keyword evidence="2" id="KW-0378">Hydrolase</keyword>
<dbReference type="CDD" id="cd17917">
    <property type="entry name" value="DEXHc_RHA-like"/>
    <property type="match status" value="1"/>
</dbReference>
<keyword evidence="1" id="KW-0547">Nucleotide-binding</keyword>
<keyword evidence="4" id="KW-0067">ATP-binding</keyword>
<dbReference type="InterPro" id="IPR048333">
    <property type="entry name" value="HA2_WH"/>
</dbReference>
<accession>A0A2P6N146</accession>
<name>A0A2P6N146_9EUKA</name>
<dbReference type="Gene3D" id="3.40.50.300">
    <property type="entry name" value="P-loop containing nucleotide triphosphate hydrolases"/>
    <property type="match status" value="2"/>
</dbReference>
<feature type="compositionally biased region" description="Basic and acidic residues" evidence="5">
    <location>
        <begin position="319"/>
        <end position="335"/>
    </location>
</feature>
<dbReference type="SMART" id="SM00487">
    <property type="entry name" value="DEXDc"/>
    <property type="match status" value="1"/>
</dbReference>
<keyword evidence="3" id="KW-0347">Helicase</keyword>
<dbReference type="EMBL" id="MDYQ01000257">
    <property type="protein sequence ID" value="PRP77620.1"/>
    <property type="molecule type" value="Genomic_DNA"/>
</dbReference>
<comment type="caution">
    <text evidence="8">The sequence shown here is derived from an EMBL/GenBank/DDBJ whole genome shotgun (WGS) entry which is preliminary data.</text>
</comment>
<dbReference type="InterPro" id="IPR014001">
    <property type="entry name" value="Helicase_ATP-bd"/>
</dbReference>
<evidence type="ECO:0000259" key="6">
    <source>
        <dbReference type="PROSITE" id="PS51192"/>
    </source>
</evidence>